<keyword evidence="2" id="KW-1133">Transmembrane helix</keyword>
<name>A0ABD5UTS1_9EURY</name>
<feature type="transmembrane region" description="Helical" evidence="2">
    <location>
        <begin position="179"/>
        <end position="198"/>
    </location>
</feature>
<keyword evidence="5" id="KW-1185">Reference proteome</keyword>
<feature type="region of interest" description="Disordered" evidence="1">
    <location>
        <begin position="18"/>
        <end position="41"/>
    </location>
</feature>
<gene>
    <name evidence="4" type="ORF">ACFQE9_09205</name>
</gene>
<evidence type="ECO:0000256" key="1">
    <source>
        <dbReference type="SAM" id="MobiDB-lite"/>
    </source>
</evidence>
<dbReference type="RefSeq" id="WP_379743621.1">
    <property type="nucleotide sequence ID" value="NZ_JBHSVN010000001.1"/>
</dbReference>
<sequence>MIASLGFATERAQAVDSGDLDVTAEAGADGDDGEPDRDLSKDTVFGMLSNQRRRRVIEHLSRAEDRRMTIRDLSEVIAAEENDVSQAEVTYKQRKRVYTSLYQIHLPTLDENGIVDYEKRSGVVELADTASDCTVYLETVPEGHLSWCEYWMALATVSVAFAATSALGFLPYFSAHGHVSTVLLASVFALSAIAFALTDERTQI</sequence>
<protein>
    <recommendedName>
        <fullName evidence="3">DUF7344 domain-containing protein</fullName>
    </recommendedName>
</protein>
<feature type="transmembrane region" description="Helical" evidence="2">
    <location>
        <begin position="150"/>
        <end position="173"/>
    </location>
</feature>
<dbReference type="InterPro" id="IPR036388">
    <property type="entry name" value="WH-like_DNA-bd_sf"/>
</dbReference>
<evidence type="ECO:0000259" key="3">
    <source>
        <dbReference type="Pfam" id="PF24035"/>
    </source>
</evidence>
<comment type="caution">
    <text evidence="4">The sequence shown here is derived from an EMBL/GenBank/DDBJ whole genome shotgun (WGS) entry which is preliminary data.</text>
</comment>
<dbReference type="Pfam" id="PF24035">
    <property type="entry name" value="DUF7344"/>
    <property type="match status" value="1"/>
</dbReference>
<reference evidence="4 5" key="1">
    <citation type="journal article" date="2019" name="Int. J. Syst. Evol. Microbiol.">
        <title>The Global Catalogue of Microorganisms (GCM) 10K type strain sequencing project: providing services to taxonomists for standard genome sequencing and annotation.</title>
        <authorList>
            <consortium name="The Broad Institute Genomics Platform"/>
            <consortium name="The Broad Institute Genome Sequencing Center for Infectious Disease"/>
            <person name="Wu L."/>
            <person name="Ma J."/>
        </authorList>
    </citation>
    <scope>NUCLEOTIDE SEQUENCE [LARGE SCALE GENOMIC DNA]</scope>
    <source>
        <strain evidence="4 5">SKJ47</strain>
    </source>
</reference>
<dbReference type="AlphaFoldDB" id="A0ABD5UTS1"/>
<accession>A0ABD5UTS1</accession>
<dbReference type="EMBL" id="JBHSXL010000008">
    <property type="protein sequence ID" value="MFC6892780.1"/>
    <property type="molecule type" value="Genomic_DNA"/>
</dbReference>
<dbReference type="Proteomes" id="UP001596296">
    <property type="component" value="Unassembled WGS sequence"/>
</dbReference>
<feature type="domain" description="DUF7344" evidence="3">
    <location>
        <begin position="45"/>
        <end position="125"/>
    </location>
</feature>
<proteinExistence type="predicted"/>
<keyword evidence="2" id="KW-0472">Membrane</keyword>
<evidence type="ECO:0000313" key="4">
    <source>
        <dbReference type="EMBL" id="MFC6892780.1"/>
    </source>
</evidence>
<organism evidence="4 5">
    <name type="scientific">Halopenitus salinus</name>
    <dbReference type="NCBI Taxonomy" id="1198295"/>
    <lineage>
        <taxon>Archaea</taxon>
        <taxon>Methanobacteriati</taxon>
        <taxon>Methanobacteriota</taxon>
        <taxon>Stenosarchaea group</taxon>
        <taxon>Halobacteria</taxon>
        <taxon>Halobacteriales</taxon>
        <taxon>Haloferacaceae</taxon>
        <taxon>Halopenitus</taxon>
    </lineage>
</organism>
<dbReference type="InterPro" id="IPR055768">
    <property type="entry name" value="DUF7344"/>
</dbReference>
<evidence type="ECO:0000256" key="2">
    <source>
        <dbReference type="SAM" id="Phobius"/>
    </source>
</evidence>
<evidence type="ECO:0000313" key="5">
    <source>
        <dbReference type="Proteomes" id="UP001596296"/>
    </source>
</evidence>
<keyword evidence="2" id="KW-0812">Transmembrane</keyword>
<dbReference type="Gene3D" id="1.10.10.10">
    <property type="entry name" value="Winged helix-like DNA-binding domain superfamily/Winged helix DNA-binding domain"/>
    <property type="match status" value="1"/>
</dbReference>